<evidence type="ECO:0000259" key="23">
    <source>
        <dbReference type="PROSITE" id="PS50970"/>
    </source>
</evidence>
<keyword evidence="17 19" id="KW-0170">Cobalt</keyword>
<reference evidence="28 29" key="1">
    <citation type="submission" date="2018-04" db="EMBL/GenBank/DDBJ databases">
        <title>Novel Campyloabacter and Helicobacter Species and Strains.</title>
        <authorList>
            <person name="Mannion A.J."/>
            <person name="Shen Z."/>
            <person name="Fox J.G."/>
        </authorList>
    </citation>
    <scope>NUCLEOTIDE SEQUENCE [LARGE SCALE GENOMIC DNA]</scope>
    <source>
        <strain evidence="28 29">MIT 99-5101</strain>
    </source>
</reference>
<dbReference type="GO" id="GO:0008705">
    <property type="term" value="F:methionine synthase activity"/>
    <property type="evidence" value="ECO:0007669"/>
    <property type="project" value="UniProtKB-UniRule"/>
</dbReference>
<evidence type="ECO:0000256" key="14">
    <source>
        <dbReference type="ARBA" id="ARBA00022737"/>
    </source>
</evidence>
<dbReference type="Gene3D" id="3.40.50.280">
    <property type="entry name" value="Cobalamin-binding domain"/>
    <property type="match status" value="1"/>
</dbReference>
<dbReference type="SUPFAM" id="SSF82282">
    <property type="entry name" value="Homocysteine S-methyltransferase"/>
    <property type="match status" value="1"/>
</dbReference>
<evidence type="ECO:0000256" key="2">
    <source>
        <dbReference type="ARBA" id="ARBA00001947"/>
    </source>
</evidence>
<dbReference type="InterPro" id="IPR036724">
    <property type="entry name" value="Cobalamin-bd_sf"/>
</dbReference>
<keyword evidence="11 19" id="KW-0808">Transferase</keyword>
<dbReference type="GO" id="GO:0031419">
    <property type="term" value="F:cobalamin binding"/>
    <property type="evidence" value="ECO:0007669"/>
    <property type="project" value="UniProtKB-UniRule"/>
</dbReference>
<feature type="binding site" evidence="21">
    <location>
        <begin position="725"/>
        <end position="729"/>
    </location>
    <ligand>
        <name>methylcob(III)alamin</name>
        <dbReference type="ChEBI" id="CHEBI:28115"/>
    </ligand>
</feature>
<dbReference type="InterPro" id="IPR003726">
    <property type="entry name" value="HCY_dom"/>
</dbReference>
<dbReference type="UniPathway" id="UPA00051">
    <property type="reaction ID" value="UER00081"/>
</dbReference>
<keyword evidence="16 19" id="KW-0486">Methionine biosynthesis</keyword>
<feature type="binding site" evidence="21">
    <location>
        <position position="1099"/>
    </location>
    <ligand>
        <name>S-adenosyl-L-methionine</name>
        <dbReference type="ChEBI" id="CHEBI:59789"/>
    </ligand>
</feature>
<feature type="binding site" evidence="21">
    <location>
        <begin position="1153"/>
        <end position="1154"/>
    </location>
    <ligand>
        <name>S-adenosyl-L-methionine</name>
        <dbReference type="ChEBI" id="CHEBI:59789"/>
    </ligand>
</feature>
<feature type="binding site" evidence="20 22">
    <location>
        <position position="224"/>
    </location>
    <ligand>
        <name>Zn(2+)</name>
        <dbReference type="ChEBI" id="CHEBI:29105"/>
    </ligand>
</feature>
<evidence type="ECO:0000256" key="3">
    <source>
        <dbReference type="ARBA" id="ARBA00001956"/>
    </source>
</evidence>
<protein>
    <recommendedName>
        <fullName evidence="7 19">Methionine synthase</fullName>
        <ecNumber evidence="6 19">2.1.1.13</ecNumber>
    </recommendedName>
    <alternativeName>
        <fullName evidence="19">5-methyltetrahydrofolate--homocysteine methyltransferase</fullName>
    </alternativeName>
</protein>
<evidence type="ECO:0000256" key="8">
    <source>
        <dbReference type="ARBA" id="ARBA00022603"/>
    </source>
</evidence>
<evidence type="ECO:0000259" key="26">
    <source>
        <dbReference type="PROSITE" id="PS51332"/>
    </source>
</evidence>
<dbReference type="InterPro" id="IPR037010">
    <property type="entry name" value="VitB12-dep_Met_synth_activ_sf"/>
</dbReference>
<dbReference type="PANTHER" id="PTHR45833:SF1">
    <property type="entry name" value="METHIONINE SYNTHASE"/>
    <property type="match status" value="1"/>
</dbReference>
<comment type="pathway">
    <text evidence="4 19">Amino-acid biosynthesis; L-methionine biosynthesis via de novo pathway; L-methionine from L-homocysteine (MetH route): step 1/1.</text>
</comment>
<evidence type="ECO:0000313" key="29">
    <source>
        <dbReference type="Proteomes" id="UP000256650"/>
    </source>
</evidence>
<dbReference type="FunFam" id="3.20.20.20:FF:000007">
    <property type="entry name" value="Methionine synthase"/>
    <property type="match status" value="1"/>
</dbReference>
<organism evidence="28 29">
    <name type="scientific">Helicobacter ganmani</name>
    <dbReference type="NCBI Taxonomy" id="60246"/>
    <lineage>
        <taxon>Bacteria</taxon>
        <taxon>Pseudomonadati</taxon>
        <taxon>Campylobacterota</taxon>
        <taxon>Epsilonproteobacteria</taxon>
        <taxon>Campylobacterales</taxon>
        <taxon>Helicobacteraceae</taxon>
        <taxon>Helicobacter</taxon>
    </lineage>
</organism>
<dbReference type="GO" id="GO:0050667">
    <property type="term" value="P:homocysteine metabolic process"/>
    <property type="evidence" value="ECO:0007669"/>
    <property type="project" value="TreeGrafter"/>
</dbReference>
<keyword evidence="10 19" id="KW-0846">Cobalamin</keyword>
<gene>
    <name evidence="28" type="ORF">CQA43_05180</name>
</gene>
<evidence type="ECO:0000259" key="24">
    <source>
        <dbReference type="PROSITE" id="PS50972"/>
    </source>
</evidence>
<dbReference type="SUPFAM" id="SSF56507">
    <property type="entry name" value="Methionine synthase activation domain-like"/>
    <property type="match status" value="1"/>
</dbReference>
<comment type="function">
    <text evidence="18 19">Catalyzes the transfer of a methyl group from methyl-cobalamin to homocysteine, yielding enzyme-bound cob(I)alamin and methionine. Subsequently, remethylates the cofactor using methyltetrahydrofolate.</text>
</comment>
<dbReference type="InterPro" id="IPR003759">
    <property type="entry name" value="Cbl-bd_cap"/>
</dbReference>
<dbReference type="Pfam" id="PF02574">
    <property type="entry name" value="S-methyl_trans"/>
    <property type="match status" value="1"/>
</dbReference>
<evidence type="ECO:0000256" key="7">
    <source>
        <dbReference type="ARBA" id="ARBA00013998"/>
    </source>
</evidence>
<evidence type="ECO:0000259" key="27">
    <source>
        <dbReference type="PROSITE" id="PS51337"/>
    </source>
</evidence>
<dbReference type="Pfam" id="PF02310">
    <property type="entry name" value="B12-binding"/>
    <property type="match status" value="1"/>
</dbReference>
<feature type="domain" description="B12-binding N-terminal" evidence="27">
    <location>
        <begin position="622"/>
        <end position="715"/>
    </location>
</feature>
<comment type="domain">
    <text evidence="19">Modular enzyme with four functionally distinct domains. The isolated Hcy-binding domain catalyzes methyl transfer from free methylcobalamin to homocysteine. The Hcy-binding domain in association with the pterin-binding domain catalyzes the methylation of cob(I)alamin by methyltetrahydrofolate and the methylation of homocysteine. The B12-binding domain binds the cofactor. The AdoMet activation domain binds S-adenosyl-L-methionine. Under aerobic conditions cob(I)alamin can be converted to inactive cob(II)alamin. Reductive methylation by S-adenosyl-L-methionine and flavodoxin regenerates methylcobalamin.</text>
</comment>
<dbReference type="Gene3D" id="3.10.196.10">
    <property type="entry name" value="Vitamin B12-dependent methionine synthase, activation domain"/>
    <property type="match status" value="1"/>
</dbReference>
<dbReference type="Gene3D" id="3.20.20.330">
    <property type="entry name" value="Homocysteine-binding-like domain"/>
    <property type="match status" value="1"/>
</dbReference>
<dbReference type="Pfam" id="PF02965">
    <property type="entry name" value="Met_synt_B12"/>
    <property type="match status" value="1"/>
</dbReference>
<dbReference type="PROSITE" id="PS50970">
    <property type="entry name" value="HCY"/>
    <property type="match status" value="1"/>
</dbReference>
<sequence>MKIQELLNKRVLILDGAMGTEIQKREIPTWGENKRGEKLEGCSEALNLYAPEVITGIHSSYLQAGANILKTNTFGVMPWVLAEYGLESQCKEIAALGVLLAKSCIKAHKALENQQNALFVAASLGPGTKLPSLGHIDYDTMFSGYCECVEGFKEAGADVILLETAQDPLQIKAALHACKAIAPKIPIMVSVTIETNGAMLIGTDITTLFHILEPFSLLSLGMNCGLGPDLARQHLLALSEVCKFPLSIHTNAGLPQNRGGITYYPMEAEEFSEIQKSFLEIAGVALLGGCCGTTPKHIRLLVEKTKNAIPLPPKAEYKPSIASLFGAVELHQTPAPLLIGERSNATGSKAFRELLLAEDYEGALGVGSAQVRSGAHCLDVSVAFAGREEGKDMRELISRYATKIPLPLMPDSTQVNALETALKLIGGRAMINSANLEEGVEKFDKVASLAKKFGAVLVCLSIDEQGMCKTFERKVACAQRMMERARNVHHLREEDIIFDPLTFTIGSGDAEYFTAGIETLEAIRELRELYPKAGSTLGLSNISFGLSKEGRICLNSVFLYHAVVKGLSSAIVNVAHLIPYAQMDKEDIQICENLIFNSSRTSEPLYAFIKHFEKKAGMRIQNSKEEENLSEEERIAKYLINGDLNAMQELLPQVKERIAPEKIINTILIDAMKIVGEKFGKGEMQLPFVLQSAEVMKKSVDYLNAFLPKKQSSHKTTIVIGTVKGDVHDVGKNLVDIILTNNGFNVINIGIKAELERFIEVIESQKVDCIGMSGLLVKSTLVMKENLEELKRRGITIPVMLGGAALNRNFVEEYCKPNYDGILFYCKDAFDSVAAMQKIQSGDLSDLSLPSDKARLRGEKVDKASNQEVRLAKKLAKDSTKSTDSACDSVSKPTKCELNFDYLSYQAPFFGRKSLQLKESELEEVFAFVDKDLLFKHRWGYSKLKKEEYLELKRKELEPLFESLKQELLEQRIFEPIVLYGYFHTRTKEPKDLEEGLILELSPDCAFKESEIFLFPRSRKKPYLCLSDYFNPKGDICALHLVSSGHNLAPFEKKLYEESQYHKYYLVHALGMDLAEALADFVHMRVRKELGLDSKCGERYSFGYPACPDLALSEGLFRLLNPQEFGITLSQTYQMTPEATTSALIVPHSEAKYFAL</sequence>
<keyword evidence="9 19" id="KW-0028">Amino-acid biosynthesis</keyword>
<dbReference type="PROSITE" id="PS51332">
    <property type="entry name" value="B12_BINDING"/>
    <property type="match status" value="1"/>
</dbReference>
<evidence type="ECO:0000256" key="10">
    <source>
        <dbReference type="ARBA" id="ARBA00022628"/>
    </source>
</evidence>
<proteinExistence type="inferred from homology"/>
<evidence type="ECO:0000256" key="17">
    <source>
        <dbReference type="ARBA" id="ARBA00023285"/>
    </source>
</evidence>
<evidence type="ECO:0000256" key="16">
    <source>
        <dbReference type="ARBA" id="ARBA00023167"/>
    </source>
</evidence>
<dbReference type="InterPro" id="IPR036594">
    <property type="entry name" value="Meth_synthase_dom"/>
</dbReference>
<dbReference type="InterPro" id="IPR000489">
    <property type="entry name" value="Pterin-binding_dom"/>
</dbReference>
<dbReference type="Gene3D" id="3.20.20.20">
    <property type="entry name" value="Dihydropteroate synthase-like"/>
    <property type="match status" value="1"/>
</dbReference>
<feature type="binding site" evidence="20 22">
    <location>
        <position position="291"/>
    </location>
    <ligand>
        <name>Zn(2+)</name>
        <dbReference type="ChEBI" id="CHEBI:29105"/>
    </ligand>
</feature>
<evidence type="ECO:0000256" key="15">
    <source>
        <dbReference type="ARBA" id="ARBA00022833"/>
    </source>
</evidence>
<dbReference type="GeneID" id="82535679"/>
<dbReference type="GO" id="GO:0008270">
    <property type="term" value="F:zinc ion binding"/>
    <property type="evidence" value="ECO:0007669"/>
    <property type="project" value="UniProtKB-UniRule"/>
</dbReference>
<feature type="binding site" evidence="20 22">
    <location>
        <position position="290"/>
    </location>
    <ligand>
        <name>Zn(2+)</name>
        <dbReference type="ChEBI" id="CHEBI:29105"/>
    </ligand>
</feature>
<name>A0A3D8ICX1_9HELI</name>
<evidence type="ECO:0000256" key="21">
    <source>
        <dbReference type="PIRSR" id="PIRSR000381-2"/>
    </source>
</evidence>
<dbReference type="InterPro" id="IPR036589">
    <property type="entry name" value="HCY_dom_sf"/>
</dbReference>
<dbReference type="InterPro" id="IPR004223">
    <property type="entry name" value="VitB12-dep_Met_synth_activ_dom"/>
</dbReference>
<dbReference type="PANTHER" id="PTHR45833">
    <property type="entry name" value="METHIONINE SYNTHASE"/>
    <property type="match status" value="1"/>
</dbReference>
<comment type="caution">
    <text evidence="28">The sequence shown here is derived from an EMBL/GenBank/DDBJ whole genome shotgun (WGS) entry which is preliminary data.</text>
</comment>
<keyword evidence="13 19" id="KW-0479">Metal-binding</keyword>
<comment type="catalytic activity">
    <reaction evidence="1 19">
        <text>(6S)-5-methyl-5,6,7,8-tetrahydrofolate + L-homocysteine = (6S)-5,6,7,8-tetrahydrofolate + L-methionine</text>
        <dbReference type="Rhea" id="RHEA:11172"/>
        <dbReference type="ChEBI" id="CHEBI:18608"/>
        <dbReference type="ChEBI" id="CHEBI:57453"/>
        <dbReference type="ChEBI" id="CHEBI:57844"/>
        <dbReference type="ChEBI" id="CHEBI:58199"/>
        <dbReference type="EC" id="2.1.1.13"/>
    </reaction>
</comment>
<feature type="domain" description="AdoMet activation" evidence="25">
    <location>
        <begin position="881"/>
        <end position="1156"/>
    </location>
</feature>
<feature type="binding site" description="axial binding residue" evidence="20">
    <location>
        <position position="728"/>
    </location>
    <ligand>
        <name>methylcob(III)alamin</name>
        <dbReference type="ChEBI" id="CHEBI:28115"/>
    </ligand>
    <ligandPart>
        <name>Co</name>
        <dbReference type="ChEBI" id="CHEBI:27638"/>
    </ligandPart>
</feature>
<evidence type="ECO:0000256" key="13">
    <source>
        <dbReference type="ARBA" id="ARBA00022723"/>
    </source>
</evidence>
<keyword evidence="15 19" id="KW-0862">Zinc</keyword>
<evidence type="ECO:0000256" key="18">
    <source>
        <dbReference type="ARBA" id="ARBA00025552"/>
    </source>
</evidence>
<dbReference type="InterPro" id="IPR050554">
    <property type="entry name" value="Met_Synthase/Corrinoid"/>
</dbReference>
<feature type="domain" description="Pterin-binding" evidence="24">
    <location>
        <begin position="336"/>
        <end position="596"/>
    </location>
</feature>
<dbReference type="InterPro" id="IPR011822">
    <property type="entry name" value="MetH"/>
</dbReference>
<evidence type="ECO:0000256" key="9">
    <source>
        <dbReference type="ARBA" id="ARBA00022605"/>
    </source>
</evidence>
<feature type="domain" description="B12-binding" evidence="26">
    <location>
        <begin position="715"/>
        <end position="850"/>
    </location>
</feature>
<keyword evidence="12 19" id="KW-0949">S-adenosyl-L-methionine</keyword>
<feature type="binding site" evidence="21">
    <location>
        <position position="930"/>
    </location>
    <ligand>
        <name>S-adenosyl-L-methionine</name>
        <dbReference type="ChEBI" id="CHEBI:59789"/>
    </ligand>
</feature>
<dbReference type="SUPFAM" id="SSF52242">
    <property type="entry name" value="Cobalamin (vitamin B12)-binding domain"/>
    <property type="match status" value="1"/>
</dbReference>
<comment type="similarity">
    <text evidence="5">Belongs to the vitamin-B12 dependent methionine synthase family.</text>
</comment>
<evidence type="ECO:0000313" key="28">
    <source>
        <dbReference type="EMBL" id="RDU63017.1"/>
    </source>
</evidence>
<dbReference type="SUPFAM" id="SSF51717">
    <property type="entry name" value="Dihydropteroate synthetase-like"/>
    <property type="match status" value="1"/>
</dbReference>
<evidence type="ECO:0000256" key="19">
    <source>
        <dbReference type="PIRNR" id="PIRNR000381"/>
    </source>
</evidence>
<comment type="cofactor">
    <cofactor evidence="3 19 20">
        <name>methylcob(III)alamin</name>
        <dbReference type="ChEBI" id="CHEBI:28115"/>
    </cofactor>
</comment>
<keyword evidence="8 19" id="KW-0489">Methyltransferase</keyword>
<dbReference type="SUPFAM" id="SSF47644">
    <property type="entry name" value="Methionine synthase domain"/>
    <property type="match status" value="1"/>
</dbReference>
<comment type="cofactor">
    <cofactor evidence="2 19 22">
        <name>Zn(2+)</name>
        <dbReference type="ChEBI" id="CHEBI:29105"/>
    </cofactor>
</comment>
<dbReference type="InterPro" id="IPR006158">
    <property type="entry name" value="Cobalamin-bd"/>
</dbReference>
<keyword evidence="29" id="KW-1185">Reference proteome</keyword>
<evidence type="ECO:0000256" key="4">
    <source>
        <dbReference type="ARBA" id="ARBA00005178"/>
    </source>
</evidence>
<dbReference type="GO" id="GO:0032259">
    <property type="term" value="P:methylation"/>
    <property type="evidence" value="ECO:0007669"/>
    <property type="project" value="UniProtKB-KW"/>
</dbReference>
<evidence type="ECO:0000256" key="1">
    <source>
        <dbReference type="ARBA" id="ARBA00001700"/>
    </source>
</evidence>
<dbReference type="PROSITE" id="PS51337">
    <property type="entry name" value="B12_BINDING_NTER"/>
    <property type="match status" value="1"/>
</dbReference>
<dbReference type="Pfam" id="PF00809">
    <property type="entry name" value="Pterin_bind"/>
    <property type="match status" value="1"/>
</dbReference>
<dbReference type="AlphaFoldDB" id="A0A3D8ICX1"/>
<dbReference type="InterPro" id="IPR011005">
    <property type="entry name" value="Dihydropteroate_synth-like_sf"/>
</dbReference>
<feature type="binding site" evidence="21">
    <location>
        <position position="829"/>
    </location>
    <ligand>
        <name>methylcob(III)alamin</name>
        <dbReference type="ChEBI" id="CHEBI:28115"/>
    </ligand>
</feature>
<dbReference type="PIRSF" id="PIRSF000381">
    <property type="entry name" value="MetH"/>
    <property type="match status" value="1"/>
</dbReference>
<evidence type="ECO:0000256" key="6">
    <source>
        <dbReference type="ARBA" id="ARBA00012032"/>
    </source>
</evidence>
<dbReference type="GO" id="GO:0005829">
    <property type="term" value="C:cytosol"/>
    <property type="evidence" value="ECO:0007669"/>
    <property type="project" value="TreeGrafter"/>
</dbReference>
<dbReference type="EMBL" id="NXLS01000004">
    <property type="protein sequence ID" value="RDU63017.1"/>
    <property type="molecule type" value="Genomic_DNA"/>
</dbReference>
<keyword evidence="14" id="KW-0677">Repeat</keyword>
<feature type="binding site" evidence="21">
    <location>
        <position position="773"/>
    </location>
    <ligand>
        <name>methylcob(III)alamin</name>
        <dbReference type="ChEBI" id="CHEBI:28115"/>
    </ligand>
</feature>
<dbReference type="EC" id="2.1.1.13" evidence="6 19"/>
<dbReference type="GO" id="GO:0046653">
    <property type="term" value="P:tetrahydrofolate metabolic process"/>
    <property type="evidence" value="ECO:0007669"/>
    <property type="project" value="TreeGrafter"/>
</dbReference>
<dbReference type="PROSITE" id="PS50974">
    <property type="entry name" value="ADOMET_ACTIVATION"/>
    <property type="match status" value="1"/>
</dbReference>
<evidence type="ECO:0000256" key="22">
    <source>
        <dbReference type="PROSITE-ProRule" id="PRU00333"/>
    </source>
</evidence>
<evidence type="ECO:0000256" key="20">
    <source>
        <dbReference type="PIRSR" id="PIRSR000381-1"/>
    </source>
</evidence>
<evidence type="ECO:0000256" key="11">
    <source>
        <dbReference type="ARBA" id="ARBA00022679"/>
    </source>
</evidence>
<evidence type="ECO:0000256" key="12">
    <source>
        <dbReference type="ARBA" id="ARBA00022691"/>
    </source>
</evidence>
<dbReference type="SMART" id="SM01018">
    <property type="entry name" value="B12-binding_2"/>
    <property type="match status" value="1"/>
</dbReference>
<dbReference type="OrthoDB" id="9803687at2"/>
<dbReference type="Pfam" id="PF02607">
    <property type="entry name" value="B12-binding_2"/>
    <property type="match status" value="1"/>
</dbReference>
<evidence type="ECO:0000259" key="25">
    <source>
        <dbReference type="PROSITE" id="PS50974"/>
    </source>
</evidence>
<dbReference type="RefSeq" id="WP_115551551.1">
    <property type="nucleotide sequence ID" value="NZ_CAQJPM010000125.1"/>
</dbReference>
<evidence type="ECO:0000256" key="5">
    <source>
        <dbReference type="ARBA" id="ARBA00010398"/>
    </source>
</evidence>
<dbReference type="Gene3D" id="1.10.1240.10">
    <property type="entry name" value="Methionine synthase domain"/>
    <property type="match status" value="1"/>
</dbReference>
<feature type="domain" description="Hcy-binding" evidence="23">
    <location>
        <begin position="1"/>
        <end position="305"/>
    </location>
</feature>
<dbReference type="Proteomes" id="UP000256650">
    <property type="component" value="Unassembled WGS sequence"/>
</dbReference>
<dbReference type="PROSITE" id="PS50972">
    <property type="entry name" value="PTERIN_BINDING"/>
    <property type="match status" value="1"/>
</dbReference>
<accession>A0A3D8ICX1</accession>